<evidence type="ECO:0000313" key="1">
    <source>
        <dbReference type="EMBL" id="CAD7419833.1"/>
    </source>
</evidence>
<dbReference type="InterPro" id="IPR015943">
    <property type="entry name" value="WD40/YVTN_repeat-like_dom_sf"/>
</dbReference>
<organism evidence="1">
    <name type="scientific">Timema poppense</name>
    <name type="common">Walking stick</name>
    <dbReference type="NCBI Taxonomy" id="170557"/>
    <lineage>
        <taxon>Eukaryota</taxon>
        <taxon>Metazoa</taxon>
        <taxon>Ecdysozoa</taxon>
        <taxon>Arthropoda</taxon>
        <taxon>Hexapoda</taxon>
        <taxon>Insecta</taxon>
        <taxon>Pterygota</taxon>
        <taxon>Neoptera</taxon>
        <taxon>Polyneoptera</taxon>
        <taxon>Phasmatodea</taxon>
        <taxon>Timematodea</taxon>
        <taxon>Timematoidea</taxon>
        <taxon>Timematidae</taxon>
        <taxon>Timema</taxon>
    </lineage>
</organism>
<protein>
    <submittedName>
        <fullName evidence="1">Uncharacterized protein</fullName>
    </submittedName>
</protein>
<dbReference type="AlphaFoldDB" id="A0A7R9HFD7"/>
<dbReference type="Gene3D" id="2.130.10.10">
    <property type="entry name" value="YVTN repeat-like/Quinoprotein amine dehydrogenase"/>
    <property type="match status" value="1"/>
</dbReference>
<dbReference type="EMBL" id="OD023926">
    <property type="protein sequence ID" value="CAD7419833.1"/>
    <property type="molecule type" value="Genomic_DNA"/>
</dbReference>
<accession>A0A7R9HFD7</accession>
<name>A0A7R9HFD7_TIMPO</name>
<gene>
    <name evidence="1" type="ORF">TPSB3V08_LOCUS13248</name>
</gene>
<sequence>MEELQVQDLDFLHGCANPTIILIHQDLNGRHVKTHEIALRDKEFHKFHTPRSRYFCEAKL</sequence>
<reference evidence="1" key="1">
    <citation type="submission" date="2020-11" db="EMBL/GenBank/DDBJ databases">
        <authorList>
            <person name="Tran Van P."/>
        </authorList>
    </citation>
    <scope>NUCLEOTIDE SEQUENCE</scope>
</reference>
<proteinExistence type="predicted"/>